<dbReference type="Proteomes" id="UP001476247">
    <property type="component" value="Unassembled WGS sequence"/>
</dbReference>
<comment type="caution">
    <text evidence="2">The sequence shown here is derived from an EMBL/GenBank/DDBJ whole genome shotgun (WGS) entry which is preliminary data.</text>
</comment>
<dbReference type="EMBL" id="BAABUJ010000005">
    <property type="protein sequence ID" value="GAA5796267.1"/>
    <property type="molecule type" value="Genomic_DNA"/>
</dbReference>
<feature type="compositionally biased region" description="Basic and acidic residues" evidence="1">
    <location>
        <begin position="229"/>
        <end position="247"/>
    </location>
</feature>
<sequence>MPVVNENLGLVEAQLNSFKQKTGTIMNSSALPMNEAQVNEEGLPIMDIREELPSNYDEEQQLKKKKRLEKKPSAPTNQLPESVLRAREMMKEADQKINKKKQLEQDAENKALFELLRELEEEEEEQEEKVVVPVMSKFEPKLDKGNDDDEDENDSNSEDDERYDTEISENMFDRFGDDEQYPLDGTVDQEDFTCYDELPPQIPASTINEIVEENERSTPKLISKRKSKPKEEQQHMKEHIADKEPKKLSKFKLAQQEKKAAVSSTVKESSVTVNQDELEPKKFSKFKLLRQQQSQQQQQDQPRKKVEDTVPVKVKQVVQEVIAEPVNQPPIDQSEQQFTESFETMMIEPKKKSNVPVQDNGIPKVVSKPKKMSRFKLARQHQQPKTEPEPEVVYLPLEQDRIKPKRSVTWDANNSVRDHDNTLAPSVVSETASYSQPMKKEETKMSLHQQIKSASDIYRTVQNTQSEMVDDYPSLEEESDAKVDLHELIKAARNSSEAFWKPNDGTEALIPMVRHDGDDGDDDDDEDDKEHKGIIVATKSKLDNKIMKGAVMEREISPVDLEEVEEDMDMREVRP</sequence>
<feature type="compositionally biased region" description="Acidic residues" evidence="1">
    <location>
        <begin position="146"/>
        <end position="167"/>
    </location>
</feature>
<feature type="compositionally biased region" description="Acidic residues" evidence="1">
    <location>
        <begin position="178"/>
        <end position="194"/>
    </location>
</feature>
<keyword evidence="3" id="KW-1185">Reference proteome</keyword>
<accession>A0ABP9XQ95</accession>
<feature type="compositionally biased region" description="Low complexity" evidence="1">
    <location>
        <begin position="291"/>
        <end position="300"/>
    </location>
</feature>
<feature type="region of interest" description="Disordered" evidence="1">
    <location>
        <begin position="349"/>
        <end position="451"/>
    </location>
</feature>
<reference evidence="2 3" key="1">
    <citation type="submission" date="2024-04" db="EMBL/GenBank/DDBJ databases">
        <title>genome sequences of Mucor flavus KT1a and Helicostylum pulchrum KT1b strains isolation_sourced from the surface of a dry-aged beef.</title>
        <authorList>
            <person name="Toyotome T."/>
            <person name="Hosono M."/>
            <person name="Torimaru M."/>
            <person name="Fukuda K."/>
            <person name="Mikami N."/>
        </authorList>
    </citation>
    <scope>NUCLEOTIDE SEQUENCE [LARGE SCALE GENOMIC DNA]</scope>
    <source>
        <strain evidence="2 3">KT1b</strain>
    </source>
</reference>
<name>A0ABP9XQ95_9FUNG</name>
<feature type="region of interest" description="Disordered" evidence="1">
    <location>
        <begin position="510"/>
        <end position="535"/>
    </location>
</feature>
<evidence type="ECO:0000313" key="3">
    <source>
        <dbReference type="Proteomes" id="UP001476247"/>
    </source>
</evidence>
<feature type="region of interest" description="Disordered" evidence="1">
    <location>
        <begin position="51"/>
        <end position="84"/>
    </location>
</feature>
<gene>
    <name evidence="2" type="ORF">HPULCUR_001637</name>
</gene>
<feature type="compositionally biased region" description="Acidic residues" evidence="1">
    <location>
        <begin position="518"/>
        <end position="528"/>
    </location>
</feature>
<organism evidence="2 3">
    <name type="scientific">Helicostylum pulchrum</name>
    <dbReference type="NCBI Taxonomy" id="562976"/>
    <lineage>
        <taxon>Eukaryota</taxon>
        <taxon>Fungi</taxon>
        <taxon>Fungi incertae sedis</taxon>
        <taxon>Mucoromycota</taxon>
        <taxon>Mucoromycotina</taxon>
        <taxon>Mucoromycetes</taxon>
        <taxon>Mucorales</taxon>
        <taxon>Mucorineae</taxon>
        <taxon>Mucoraceae</taxon>
        <taxon>Helicostylum</taxon>
    </lineage>
</organism>
<evidence type="ECO:0000313" key="2">
    <source>
        <dbReference type="EMBL" id="GAA5796267.1"/>
    </source>
</evidence>
<feature type="region of interest" description="Disordered" evidence="1">
    <location>
        <begin position="287"/>
        <end position="308"/>
    </location>
</feature>
<feature type="compositionally biased region" description="Basic residues" evidence="1">
    <location>
        <begin position="367"/>
        <end position="379"/>
    </location>
</feature>
<protein>
    <submittedName>
        <fullName evidence="2">Uncharacterized protein</fullName>
    </submittedName>
</protein>
<proteinExistence type="predicted"/>
<evidence type="ECO:0000256" key="1">
    <source>
        <dbReference type="SAM" id="MobiDB-lite"/>
    </source>
</evidence>
<feature type="region of interest" description="Disordered" evidence="1">
    <location>
        <begin position="119"/>
        <end position="254"/>
    </location>
</feature>